<dbReference type="EMBL" id="KV453847">
    <property type="protein sequence ID" value="ODV87821.1"/>
    <property type="molecule type" value="Genomic_DNA"/>
</dbReference>
<evidence type="ECO:0000256" key="4">
    <source>
        <dbReference type="ARBA" id="ARBA00022664"/>
    </source>
</evidence>
<dbReference type="OrthoDB" id="10267305at2759"/>
<feature type="compositionally biased region" description="Acidic residues" evidence="8">
    <location>
        <begin position="183"/>
        <end position="192"/>
    </location>
</feature>
<keyword evidence="5" id="KW-0747">Spliceosome</keyword>
<accession>A0A1E4T7X5</accession>
<keyword evidence="6" id="KW-0508">mRNA splicing</keyword>
<evidence type="ECO:0000256" key="5">
    <source>
        <dbReference type="ARBA" id="ARBA00022728"/>
    </source>
</evidence>
<dbReference type="PANTHER" id="PTHR36562:SF5">
    <property type="entry name" value="SERINE_ARGININE REPETITIVE MATRIX 2"/>
    <property type="match status" value="1"/>
</dbReference>
<feature type="region of interest" description="Disordered" evidence="8">
    <location>
        <begin position="128"/>
        <end position="192"/>
    </location>
</feature>
<evidence type="ECO:0000313" key="11">
    <source>
        <dbReference type="Proteomes" id="UP000094801"/>
    </source>
</evidence>
<organism evidence="10 11">
    <name type="scientific">[Candida] arabinofermentans NRRL YB-2248</name>
    <dbReference type="NCBI Taxonomy" id="983967"/>
    <lineage>
        <taxon>Eukaryota</taxon>
        <taxon>Fungi</taxon>
        <taxon>Dikarya</taxon>
        <taxon>Ascomycota</taxon>
        <taxon>Saccharomycotina</taxon>
        <taxon>Pichiomycetes</taxon>
        <taxon>Pichiales</taxon>
        <taxon>Pichiaceae</taxon>
        <taxon>Ogataea</taxon>
        <taxon>Ogataea/Candida clade</taxon>
    </lineage>
</organism>
<dbReference type="Gene3D" id="6.10.140.420">
    <property type="match status" value="1"/>
</dbReference>
<dbReference type="AlphaFoldDB" id="A0A1E4T7X5"/>
<proteinExistence type="inferred from homology"/>
<evidence type="ECO:0000256" key="7">
    <source>
        <dbReference type="ARBA" id="ARBA00023242"/>
    </source>
</evidence>
<keyword evidence="11" id="KW-1185">Reference proteome</keyword>
<feature type="compositionally biased region" description="Polar residues" evidence="8">
    <location>
        <begin position="11"/>
        <end position="28"/>
    </location>
</feature>
<keyword evidence="7" id="KW-0539">Nucleus</keyword>
<feature type="compositionally biased region" description="Basic and acidic residues" evidence="8">
    <location>
        <begin position="168"/>
        <end position="182"/>
    </location>
</feature>
<evidence type="ECO:0000256" key="3">
    <source>
        <dbReference type="ARBA" id="ARBA00020641"/>
    </source>
</evidence>
<evidence type="ECO:0000256" key="6">
    <source>
        <dbReference type="ARBA" id="ARBA00023187"/>
    </source>
</evidence>
<dbReference type="PANTHER" id="PTHR36562">
    <property type="entry name" value="SERINE/ARGININE REPETITIVE MATRIX 2"/>
    <property type="match status" value="1"/>
</dbReference>
<dbReference type="InterPro" id="IPR051372">
    <property type="entry name" value="CWC21"/>
</dbReference>
<evidence type="ECO:0000256" key="2">
    <source>
        <dbReference type="ARBA" id="ARBA00005954"/>
    </source>
</evidence>
<comment type="similarity">
    <text evidence="2">Belongs to the CWC21 family.</text>
</comment>
<evidence type="ECO:0000256" key="8">
    <source>
        <dbReference type="SAM" id="MobiDB-lite"/>
    </source>
</evidence>
<protein>
    <recommendedName>
        <fullName evidence="3">Pre-mRNA-splicing factor CWC21</fullName>
    </recommendedName>
</protein>
<evidence type="ECO:0000259" key="9">
    <source>
        <dbReference type="SMART" id="SM01115"/>
    </source>
</evidence>
<feature type="compositionally biased region" description="Basic and acidic residues" evidence="8">
    <location>
        <begin position="128"/>
        <end position="155"/>
    </location>
</feature>
<feature type="domain" description="CWF21" evidence="9">
    <location>
        <begin position="66"/>
        <end position="112"/>
    </location>
</feature>
<dbReference type="GO" id="GO:0006397">
    <property type="term" value="P:mRNA processing"/>
    <property type="evidence" value="ECO:0007669"/>
    <property type="project" value="UniProtKB-KW"/>
</dbReference>
<feature type="region of interest" description="Disordered" evidence="8">
    <location>
        <begin position="1"/>
        <end position="35"/>
    </location>
</feature>
<comment type="subcellular location">
    <subcellularLocation>
        <location evidence="1">Nucleus</location>
    </subcellularLocation>
</comment>
<dbReference type="Pfam" id="PF08312">
    <property type="entry name" value="cwf21"/>
    <property type="match status" value="1"/>
</dbReference>
<gene>
    <name evidence="10" type="ORF">CANARDRAFT_5135</name>
</gene>
<dbReference type="CDD" id="cd21372">
    <property type="entry name" value="cwf21_CWC21-like"/>
    <property type="match status" value="1"/>
</dbReference>
<evidence type="ECO:0000256" key="1">
    <source>
        <dbReference type="ARBA" id="ARBA00004123"/>
    </source>
</evidence>
<evidence type="ECO:0000313" key="10">
    <source>
        <dbReference type="EMBL" id="ODV87821.1"/>
    </source>
</evidence>
<dbReference type="GO" id="GO:0008380">
    <property type="term" value="P:RNA splicing"/>
    <property type="evidence" value="ECO:0007669"/>
    <property type="project" value="UniProtKB-KW"/>
</dbReference>
<keyword evidence="4" id="KW-0507">mRNA processing</keyword>
<reference evidence="11" key="1">
    <citation type="submission" date="2016-04" db="EMBL/GenBank/DDBJ databases">
        <title>Comparative genomics of biotechnologically important yeasts.</title>
        <authorList>
            <consortium name="DOE Joint Genome Institute"/>
            <person name="Riley R."/>
            <person name="Haridas S."/>
            <person name="Wolfe K.H."/>
            <person name="Lopes M.R."/>
            <person name="Hittinger C.T."/>
            <person name="Goker M."/>
            <person name="Salamov A."/>
            <person name="Wisecaver J."/>
            <person name="Long T.M."/>
            <person name="Aerts A.L."/>
            <person name="Barry K."/>
            <person name="Choi C."/>
            <person name="Clum A."/>
            <person name="Coughlan A.Y."/>
            <person name="Deshpande S."/>
            <person name="Douglass A.P."/>
            <person name="Hanson S.J."/>
            <person name="Klenk H.-P."/>
            <person name="Labutti K."/>
            <person name="Lapidus A."/>
            <person name="Lindquist E."/>
            <person name="Lipzen A."/>
            <person name="Meier-Kolthoff J.P."/>
            <person name="Ohm R.A."/>
            <person name="Otillar R.P."/>
            <person name="Pangilinan J."/>
            <person name="Peng Y."/>
            <person name="Rokas A."/>
            <person name="Rosa C.A."/>
            <person name="Scheuner C."/>
            <person name="Sibirny A.A."/>
            <person name="Slot J.C."/>
            <person name="Stielow J.B."/>
            <person name="Sun H."/>
            <person name="Kurtzman C.P."/>
            <person name="Blackwell M."/>
            <person name="Grigoriev I.V."/>
            <person name="Jeffries T.W."/>
        </authorList>
    </citation>
    <scope>NUCLEOTIDE SEQUENCE [LARGE SCALE GENOMIC DNA]</scope>
    <source>
        <strain evidence="11">NRRL YB-2248</strain>
    </source>
</reference>
<name>A0A1E4T7X5_9ASCO</name>
<dbReference type="STRING" id="983967.A0A1E4T7X5"/>
<dbReference type="Proteomes" id="UP000094801">
    <property type="component" value="Unassembled WGS sequence"/>
</dbReference>
<dbReference type="SMART" id="SM01115">
    <property type="entry name" value="cwf21"/>
    <property type="match status" value="1"/>
</dbReference>
<dbReference type="GO" id="GO:0005681">
    <property type="term" value="C:spliceosomal complex"/>
    <property type="evidence" value="ECO:0007669"/>
    <property type="project" value="UniProtKB-KW"/>
</dbReference>
<sequence>MSYNGIGLNTAKGTGTNGYVQRNLSNDVSNRRDGTNGRLFLQREKAKASFEKRQNRREVEKDQALTLHERKRQVEVKVMEYRDELEEDESLDDEEIEYRVADYRAYLSEELAHQQSVESRRAKYRELKKNNELLSKRERSRSPKREQDDQPEKSDSTVPLPYNSKPDPFNKRANSDIEKSEVDEVDEEATQK</sequence>
<dbReference type="InterPro" id="IPR013170">
    <property type="entry name" value="mRNA_splic_Cwf21_dom"/>
</dbReference>